<keyword evidence="1" id="KW-0732">Signal</keyword>
<feature type="chain" id="PRO_5020669229" evidence="1">
    <location>
        <begin position="25"/>
        <end position="241"/>
    </location>
</feature>
<feature type="signal peptide" evidence="1">
    <location>
        <begin position="1"/>
        <end position="24"/>
    </location>
</feature>
<dbReference type="Pfam" id="PF10988">
    <property type="entry name" value="DUF2807"/>
    <property type="match status" value="1"/>
</dbReference>
<comment type="caution">
    <text evidence="3">The sequence shown here is derived from an EMBL/GenBank/DDBJ whole genome shotgun (WGS) entry which is preliminary data.</text>
</comment>
<keyword evidence="4" id="KW-1185">Reference proteome</keyword>
<dbReference type="Gene3D" id="2.160.20.120">
    <property type="match status" value="1"/>
</dbReference>
<feature type="domain" description="Putative auto-transporter adhesin head GIN" evidence="2">
    <location>
        <begin position="36"/>
        <end position="222"/>
    </location>
</feature>
<dbReference type="InterPro" id="IPR021255">
    <property type="entry name" value="DUF2807"/>
</dbReference>
<evidence type="ECO:0000256" key="1">
    <source>
        <dbReference type="SAM" id="SignalP"/>
    </source>
</evidence>
<dbReference type="Proteomes" id="UP000308181">
    <property type="component" value="Unassembled WGS sequence"/>
</dbReference>
<dbReference type="EMBL" id="SWBP01000005">
    <property type="protein sequence ID" value="TKB96303.1"/>
    <property type="molecule type" value="Genomic_DNA"/>
</dbReference>
<name>A0A4V6WMV3_9SPHI</name>
<proteinExistence type="predicted"/>
<evidence type="ECO:0000313" key="3">
    <source>
        <dbReference type="EMBL" id="TKB96303.1"/>
    </source>
</evidence>
<protein>
    <submittedName>
        <fullName evidence="3">DUF2807 domain-containing protein</fullName>
    </submittedName>
</protein>
<gene>
    <name evidence="3" type="ORF">FA046_14050</name>
</gene>
<evidence type="ECO:0000313" key="4">
    <source>
        <dbReference type="Proteomes" id="UP000308181"/>
    </source>
</evidence>
<sequence length="241" mass="25696">MINPKLLKTGLVCLLITFSASALIAQIIERKENYNNFNGIAVSSGIDLYLTQSANEQIVLSGTKDLIDRVKVSKGSDGLLKFEMEKRSGWFSWSWGEDSYVKAYVSFKTLNRLISSGGSDVYGKDQFKLNSLNIISSGGSGVKLDLIVNNLTLSTSGGSDVYLKGKASNFNLQASGGSDVNAFNLLADDVVAQMSGGSDCELYTVKTISINASGASDVTYKGPGIRKSIKSSGASDVQQVK</sequence>
<dbReference type="RefSeq" id="WP_136827170.1">
    <property type="nucleotide sequence ID" value="NZ_SWBP01000005.1"/>
</dbReference>
<evidence type="ECO:0000259" key="2">
    <source>
        <dbReference type="Pfam" id="PF10988"/>
    </source>
</evidence>
<dbReference type="AlphaFoldDB" id="A0A4V6WMV3"/>
<dbReference type="OrthoDB" id="942536at2"/>
<accession>A0A4V6WMV3</accession>
<reference evidence="3 4" key="1">
    <citation type="submission" date="2019-04" db="EMBL/GenBank/DDBJ databases">
        <title>Pedobacter sp. AR-3-17 sp. nov., isolated from Arctic soil.</title>
        <authorList>
            <person name="Dahal R.H."/>
            <person name="Kim D.-U."/>
        </authorList>
    </citation>
    <scope>NUCLEOTIDE SEQUENCE [LARGE SCALE GENOMIC DNA]</scope>
    <source>
        <strain evidence="3 4">AR-3-17</strain>
    </source>
</reference>
<organism evidence="3 4">
    <name type="scientific">Pedobacter cryophilus</name>
    <dbReference type="NCBI Taxonomy" id="2571271"/>
    <lineage>
        <taxon>Bacteria</taxon>
        <taxon>Pseudomonadati</taxon>
        <taxon>Bacteroidota</taxon>
        <taxon>Sphingobacteriia</taxon>
        <taxon>Sphingobacteriales</taxon>
        <taxon>Sphingobacteriaceae</taxon>
        <taxon>Pedobacter</taxon>
    </lineage>
</organism>